<dbReference type="EMBL" id="JAKKPZ010000002">
    <property type="protein sequence ID" value="KAI1725403.1"/>
    <property type="molecule type" value="Genomic_DNA"/>
</dbReference>
<evidence type="ECO:0000256" key="10">
    <source>
        <dbReference type="ARBA" id="ARBA00023242"/>
    </source>
</evidence>
<keyword evidence="13" id="KW-1185">Reference proteome</keyword>
<dbReference type="FunFam" id="2.60.120.10:FF:000099">
    <property type="entry name" value="1,2-dihydroxy-3-keto-5-methylthiopentene dioxygenase"/>
    <property type="match status" value="1"/>
</dbReference>
<keyword evidence="7 11" id="KW-0560">Oxidoreductase</keyword>
<evidence type="ECO:0000313" key="13">
    <source>
        <dbReference type="Proteomes" id="UP001201812"/>
    </source>
</evidence>
<evidence type="ECO:0000256" key="7">
    <source>
        <dbReference type="ARBA" id="ARBA00023002"/>
    </source>
</evidence>
<comment type="pathway">
    <text evidence="11">Amino-acid biosynthesis; L-methionine biosynthesis via salvage pathway; L-methionine from S-methyl-5-thio-alpha-D-ribose 1-phosphate: step 5/6.</text>
</comment>
<evidence type="ECO:0000256" key="9">
    <source>
        <dbReference type="ARBA" id="ARBA00023167"/>
    </source>
</evidence>
<comment type="catalytic activity">
    <reaction evidence="11">
        <text>1,2-dihydroxy-5-(methylsulfanyl)pent-1-en-3-one + O2 = 3-(methylsulfanyl)propanoate + CO + formate + 2 H(+)</text>
        <dbReference type="Rhea" id="RHEA:14161"/>
        <dbReference type="ChEBI" id="CHEBI:15378"/>
        <dbReference type="ChEBI" id="CHEBI:15379"/>
        <dbReference type="ChEBI" id="CHEBI:15740"/>
        <dbReference type="ChEBI" id="CHEBI:17245"/>
        <dbReference type="ChEBI" id="CHEBI:49016"/>
        <dbReference type="ChEBI" id="CHEBI:49252"/>
        <dbReference type="EC" id="1.13.11.53"/>
    </reaction>
</comment>
<keyword evidence="5 11" id="KW-0479">Metal-binding</keyword>
<feature type="binding site" evidence="11">
    <location>
        <position position="92"/>
    </location>
    <ligand>
        <name>Ni(2+)</name>
        <dbReference type="ChEBI" id="CHEBI:49786"/>
        <note>for nickel-dependent acireductone dioxygenase activity</note>
    </ligand>
</feature>
<evidence type="ECO:0000256" key="2">
    <source>
        <dbReference type="ARBA" id="ARBA00022490"/>
    </source>
</evidence>
<dbReference type="GO" id="GO:0019509">
    <property type="term" value="P:L-methionine salvage from methylthioadenosine"/>
    <property type="evidence" value="ECO:0007669"/>
    <property type="project" value="UniProtKB-UniRule"/>
</dbReference>
<dbReference type="InterPro" id="IPR027496">
    <property type="entry name" value="ARD_euk"/>
</dbReference>
<evidence type="ECO:0000256" key="11">
    <source>
        <dbReference type="HAMAP-Rule" id="MF_03154"/>
    </source>
</evidence>
<keyword evidence="4 11" id="KW-0028">Amino-acid biosynthesis</keyword>
<comment type="cofactor">
    <cofactor evidence="11">
        <name>Fe(2+)</name>
        <dbReference type="ChEBI" id="CHEBI:29033"/>
    </cofactor>
    <cofactor evidence="11">
        <name>Ni(2+)</name>
        <dbReference type="ChEBI" id="CHEBI:49786"/>
    </cofactor>
    <text evidence="11">Binds either 1 Fe or Ni cation per monomer. Iron-binding promotes an acireductone dioxygenase reaction producing 2-keto-4-methylthiobutyrate, while nickel-binding promotes an acireductone dioxygenase reaction producing 3-(methylsulfanyl)propanoate.</text>
</comment>
<gene>
    <name evidence="12" type="ORF">DdX_02061</name>
</gene>
<dbReference type="GO" id="GO:0010308">
    <property type="term" value="F:acireductone dioxygenase (Ni2+-requiring) activity"/>
    <property type="evidence" value="ECO:0007669"/>
    <property type="project" value="UniProtKB-UniRule"/>
</dbReference>
<keyword evidence="9 11" id="KW-0486">Methionine biosynthesis</keyword>
<dbReference type="CDD" id="cd02232">
    <property type="entry name" value="cupin_ARD"/>
    <property type="match status" value="1"/>
</dbReference>
<accession>A0AAD4RC03</accession>
<evidence type="ECO:0000256" key="8">
    <source>
        <dbReference type="ARBA" id="ARBA00023004"/>
    </source>
</evidence>
<dbReference type="Proteomes" id="UP001201812">
    <property type="component" value="Unassembled WGS sequence"/>
</dbReference>
<feature type="binding site" evidence="11">
    <location>
        <position position="131"/>
    </location>
    <ligand>
        <name>Fe(2+)</name>
        <dbReference type="ChEBI" id="CHEBI:29033"/>
        <note>for iron-dependent acireductone dioxygenase activity</note>
    </ligand>
</feature>
<dbReference type="Pfam" id="PF03079">
    <property type="entry name" value="ARD"/>
    <property type="match status" value="1"/>
</dbReference>
<feature type="binding site" evidence="11">
    <location>
        <position position="86"/>
    </location>
    <ligand>
        <name>Fe(2+)</name>
        <dbReference type="ChEBI" id="CHEBI:29033"/>
        <note>for iron-dependent acireductone dioxygenase activity</note>
    </ligand>
</feature>
<dbReference type="InterPro" id="IPR014710">
    <property type="entry name" value="RmlC-like_jellyroll"/>
</dbReference>
<comment type="similarity">
    <text evidence="11">Belongs to the acireductone dioxygenase (ARD) family.</text>
</comment>
<feature type="binding site" evidence="11">
    <location>
        <position position="88"/>
    </location>
    <ligand>
        <name>Fe(2+)</name>
        <dbReference type="ChEBI" id="CHEBI:29033"/>
        <note>for iron-dependent acireductone dioxygenase activity</note>
    </ligand>
</feature>
<dbReference type="GO" id="GO:0005506">
    <property type="term" value="F:iron ion binding"/>
    <property type="evidence" value="ECO:0007669"/>
    <property type="project" value="UniProtKB-UniRule"/>
</dbReference>
<dbReference type="EC" id="1.13.11.54" evidence="11"/>
<reference evidence="12" key="1">
    <citation type="submission" date="2022-01" db="EMBL/GenBank/DDBJ databases">
        <title>Genome Sequence Resource for Two Populations of Ditylenchus destructor, the Migratory Endoparasitic Phytonematode.</title>
        <authorList>
            <person name="Zhang H."/>
            <person name="Lin R."/>
            <person name="Xie B."/>
        </authorList>
    </citation>
    <scope>NUCLEOTIDE SEQUENCE</scope>
    <source>
        <strain evidence="12">BazhouSP</strain>
    </source>
</reference>
<comment type="catalytic activity">
    <reaction evidence="1 11">
        <text>1,2-dihydroxy-5-(methylsulfanyl)pent-1-en-3-one + O2 = 4-methylsulfanyl-2-oxobutanoate + formate + 2 H(+)</text>
        <dbReference type="Rhea" id="RHEA:24504"/>
        <dbReference type="ChEBI" id="CHEBI:15378"/>
        <dbReference type="ChEBI" id="CHEBI:15379"/>
        <dbReference type="ChEBI" id="CHEBI:15740"/>
        <dbReference type="ChEBI" id="CHEBI:16723"/>
        <dbReference type="ChEBI" id="CHEBI:49252"/>
        <dbReference type="EC" id="1.13.11.54"/>
    </reaction>
</comment>
<feature type="binding site" evidence="11">
    <location>
        <position position="92"/>
    </location>
    <ligand>
        <name>Fe(2+)</name>
        <dbReference type="ChEBI" id="CHEBI:29033"/>
        <note>for iron-dependent acireductone dioxygenase activity</note>
    </ligand>
</feature>
<evidence type="ECO:0000313" key="12">
    <source>
        <dbReference type="EMBL" id="KAI1725403.1"/>
    </source>
</evidence>
<dbReference type="SUPFAM" id="SSF51182">
    <property type="entry name" value="RmlC-like cupins"/>
    <property type="match status" value="1"/>
</dbReference>
<keyword evidence="8 11" id="KW-0408">Iron</keyword>
<feature type="binding site" evidence="11">
    <location>
        <position position="88"/>
    </location>
    <ligand>
        <name>Ni(2+)</name>
        <dbReference type="ChEBI" id="CHEBI:49786"/>
        <note>for nickel-dependent acireductone dioxygenase activity</note>
    </ligand>
</feature>
<comment type="function">
    <text evidence="11">Catalyzes 2 different reactions between oxygen and the acireductone 1,2-dihydroxy-3-keto-5-methylthiopentene (DHK-MTPene) depending upon the metal bound in the active site. Fe-containing acireductone dioxygenase (Fe-ARD) produces formate and 2-keto-4-methylthiobutyrate (KMTB), the alpha-ketoacid precursor of methionine in the methionine recycle pathway. Ni-containing acireductone dioxygenase (Ni-ARD) produces methylthiopropionate, carbon monoxide and formate, and does not lie on the methionine recycle pathway.</text>
</comment>
<dbReference type="Gene3D" id="2.60.120.10">
    <property type="entry name" value="Jelly Rolls"/>
    <property type="match status" value="1"/>
</dbReference>
<dbReference type="EC" id="1.13.11.53" evidence="11"/>
<evidence type="ECO:0000256" key="1">
    <source>
        <dbReference type="ARBA" id="ARBA00000428"/>
    </source>
</evidence>
<comment type="subcellular location">
    <subcellularLocation>
        <location evidence="11">Cytoplasm</location>
    </subcellularLocation>
    <subcellularLocation>
        <location evidence="11">Nucleus</location>
    </subcellularLocation>
</comment>
<comment type="caution">
    <text evidence="12">The sequence shown here is derived from an EMBL/GenBank/DDBJ whole genome shotgun (WGS) entry which is preliminary data.</text>
</comment>
<organism evidence="12 13">
    <name type="scientific">Ditylenchus destructor</name>
    <dbReference type="NCBI Taxonomy" id="166010"/>
    <lineage>
        <taxon>Eukaryota</taxon>
        <taxon>Metazoa</taxon>
        <taxon>Ecdysozoa</taxon>
        <taxon>Nematoda</taxon>
        <taxon>Chromadorea</taxon>
        <taxon>Rhabditida</taxon>
        <taxon>Tylenchina</taxon>
        <taxon>Tylenchomorpha</taxon>
        <taxon>Sphaerularioidea</taxon>
        <taxon>Anguinidae</taxon>
        <taxon>Anguininae</taxon>
        <taxon>Ditylenchus</taxon>
    </lineage>
</organism>
<dbReference type="PANTHER" id="PTHR23418">
    <property type="entry name" value="ACIREDUCTONE DIOXYGENASE"/>
    <property type="match status" value="1"/>
</dbReference>
<evidence type="ECO:0000256" key="4">
    <source>
        <dbReference type="ARBA" id="ARBA00022605"/>
    </source>
</evidence>
<keyword evidence="6 11" id="KW-0223">Dioxygenase</keyword>
<feature type="binding site" evidence="11">
    <location>
        <position position="131"/>
    </location>
    <ligand>
        <name>Ni(2+)</name>
        <dbReference type="ChEBI" id="CHEBI:49786"/>
        <note>for nickel-dependent acireductone dioxygenase activity</note>
    </ligand>
</feature>
<evidence type="ECO:0000256" key="3">
    <source>
        <dbReference type="ARBA" id="ARBA00022596"/>
    </source>
</evidence>
<dbReference type="AlphaFoldDB" id="A0AAD4RC03"/>
<proteinExistence type="inferred from homology"/>
<keyword evidence="3 11" id="KW-0533">Nickel</keyword>
<name>A0AAD4RC03_9BILA</name>
<evidence type="ECO:0000256" key="5">
    <source>
        <dbReference type="ARBA" id="ARBA00022723"/>
    </source>
</evidence>
<dbReference type="HAMAP" id="MF_03154">
    <property type="entry name" value="Salvage_MtnD_euk"/>
    <property type="match status" value="1"/>
</dbReference>
<feature type="binding site" evidence="11">
    <location>
        <position position="86"/>
    </location>
    <ligand>
        <name>Ni(2+)</name>
        <dbReference type="ChEBI" id="CHEBI:49786"/>
        <note>for nickel-dependent acireductone dioxygenase activity</note>
    </ligand>
</feature>
<keyword evidence="10 11" id="KW-0539">Nucleus</keyword>
<dbReference type="GO" id="GO:0005634">
    <property type="term" value="C:nucleus"/>
    <property type="evidence" value="ECO:0007669"/>
    <property type="project" value="UniProtKB-SubCell"/>
</dbReference>
<protein>
    <recommendedName>
        <fullName evidence="11">Acireductone dioxygenase</fullName>
    </recommendedName>
    <alternativeName>
        <fullName evidence="11">Acireductone dioxygenase (Fe(2+)-requiring)</fullName>
        <shortName evidence="11">ARD'</shortName>
        <shortName evidence="11">Fe-ARD</shortName>
        <ecNumber evidence="11">1.13.11.54</ecNumber>
    </alternativeName>
    <alternativeName>
        <fullName evidence="11">Acireductone dioxygenase (Ni(2+)-requiring)</fullName>
        <shortName evidence="11">ARD</shortName>
        <shortName evidence="11">Ni-ARD</shortName>
        <ecNumber evidence="11">1.13.11.53</ecNumber>
    </alternativeName>
</protein>
<dbReference type="GO" id="GO:0016151">
    <property type="term" value="F:nickel cation binding"/>
    <property type="evidence" value="ECO:0007669"/>
    <property type="project" value="UniProtKB-UniRule"/>
</dbReference>
<keyword evidence="2 11" id="KW-0963">Cytoplasm</keyword>
<dbReference type="InterPro" id="IPR011051">
    <property type="entry name" value="RmlC_Cupin_sf"/>
</dbReference>
<dbReference type="PANTHER" id="PTHR23418:SF0">
    <property type="entry name" value="ACIREDUCTONE DIOXYGENASE"/>
    <property type="match status" value="1"/>
</dbReference>
<evidence type="ECO:0000256" key="6">
    <source>
        <dbReference type="ARBA" id="ARBA00022964"/>
    </source>
</evidence>
<dbReference type="GO" id="GO:0010309">
    <property type="term" value="F:acireductone dioxygenase [iron(II)-requiring] activity"/>
    <property type="evidence" value="ECO:0007669"/>
    <property type="project" value="UniProtKB-UniRule"/>
</dbReference>
<dbReference type="InterPro" id="IPR004313">
    <property type="entry name" value="ARD"/>
</dbReference>
<sequence length="178" mass="20930">MVKSWLLPENIEDQMAENQRDPPVEVSLSELEKIGVKYFYVPVNKRESGLAEIAAARGYDYQDECQISRDKLPNYDEKVKSFFEEHLHTDEEIRYIVAGSGYFDVRNLNDQWTRIFCEPGDLIILPAGIYHRFTVTHDDYIHAIRLFRGQPVWTPHNRSEQTDKMIERTEYVSNLCIL</sequence>
<dbReference type="GO" id="GO:0005737">
    <property type="term" value="C:cytoplasm"/>
    <property type="evidence" value="ECO:0007669"/>
    <property type="project" value="UniProtKB-SubCell"/>
</dbReference>